<proteinExistence type="predicted"/>
<keyword evidence="4" id="KW-1185">Reference proteome</keyword>
<dbReference type="PROSITE" id="PS51257">
    <property type="entry name" value="PROKAR_LIPOPROTEIN"/>
    <property type="match status" value="1"/>
</dbReference>
<reference evidence="3" key="2">
    <citation type="submission" date="2021-02" db="EMBL/GenBank/DDBJ databases">
        <authorList>
            <person name="Kimball J.A."/>
            <person name="Haas M.W."/>
            <person name="Macchietto M."/>
            <person name="Kono T."/>
            <person name="Duquette J."/>
            <person name="Shao M."/>
        </authorList>
    </citation>
    <scope>NUCLEOTIDE SEQUENCE</scope>
    <source>
        <tissue evidence="3">Fresh leaf tissue</tissue>
    </source>
</reference>
<keyword evidence="2" id="KW-0732">Signal</keyword>
<feature type="signal peptide" evidence="2">
    <location>
        <begin position="1"/>
        <end position="29"/>
    </location>
</feature>
<dbReference type="EMBL" id="JAAALK010000086">
    <property type="protein sequence ID" value="KAG8083116.1"/>
    <property type="molecule type" value="Genomic_DNA"/>
</dbReference>
<accession>A0A8J5W0V7</accession>
<dbReference type="OrthoDB" id="689613at2759"/>
<gene>
    <name evidence="3" type="ORF">GUJ93_ZPchr0014g47483</name>
</gene>
<evidence type="ECO:0000313" key="4">
    <source>
        <dbReference type="Proteomes" id="UP000729402"/>
    </source>
</evidence>
<evidence type="ECO:0000256" key="1">
    <source>
        <dbReference type="SAM" id="MobiDB-lite"/>
    </source>
</evidence>
<dbReference type="InterPro" id="IPR053313">
    <property type="entry name" value="RGF"/>
</dbReference>
<name>A0A8J5W0V7_ZIZPA</name>
<sequence length="150" mass="15877">MRQLKLLTAAATALLVVVFLVSFIGSCEAHRLHRACGKVSSTKPSSSPSSALCKDVKNSMQQLHGSDRTTNRTKDLSDAMDGHVVGGADAKAEEGVAAMAPSSSTGAVETKIVVRVSNKRLSHQVQGEDDTGSFHLDYAGPRAHPPSHNW</sequence>
<reference evidence="3" key="1">
    <citation type="journal article" date="2021" name="bioRxiv">
        <title>Whole Genome Assembly and Annotation of Northern Wild Rice, Zizania palustris L., Supports a Whole Genome Duplication in the Zizania Genus.</title>
        <authorList>
            <person name="Haas M."/>
            <person name="Kono T."/>
            <person name="Macchietto M."/>
            <person name="Millas R."/>
            <person name="McGilp L."/>
            <person name="Shao M."/>
            <person name="Duquette J."/>
            <person name="Hirsch C.N."/>
            <person name="Kimball J."/>
        </authorList>
    </citation>
    <scope>NUCLEOTIDE SEQUENCE</scope>
    <source>
        <tissue evidence="3">Fresh leaf tissue</tissue>
    </source>
</reference>
<dbReference type="Proteomes" id="UP000729402">
    <property type="component" value="Unassembled WGS sequence"/>
</dbReference>
<dbReference type="AlphaFoldDB" id="A0A8J5W0V7"/>
<feature type="compositionally biased region" description="Basic and acidic residues" evidence="1">
    <location>
        <begin position="65"/>
        <end position="81"/>
    </location>
</feature>
<feature type="region of interest" description="Disordered" evidence="1">
    <location>
        <begin position="60"/>
        <end position="82"/>
    </location>
</feature>
<evidence type="ECO:0000313" key="3">
    <source>
        <dbReference type="EMBL" id="KAG8083116.1"/>
    </source>
</evidence>
<protein>
    <submittedName>
        <fullName evidence="3">Uncharacterized protein</fullName>
    </submittedName>
</protein>
<feature type="chain" id="PRO_5035190353" evidence="2">
    <location>
        <begin position="30"/>
        <end position="150"/>
    </location>
</feature>
<dbReference type="PANTHER" id="PTHR34961">
    <property type="entry name" value="TRANSMEMBRANE PROTEIN"/>
    <property type="match status" value="1"/>
</dbReference>
<comment type="caution">
    <text evidence="3">The sequence shown here is derived from an EMBL/GenBank/DDBJ whole genome shotgun (WGS) entry which is preliminary data.</text>
</comment>
<dbReference type="PANTHER" id="PTHR34961:SF11">
    <property type="entry name" value="OS04G0554900 PROTEIN"/>
    <property type="match status" value="1"/>
</dbReference>
<organism evidence="3 4">
    <name type="scientific">Zizania palustris</name>
    <name type="common">Northern wild rice</name>
    <dbReference type="NCBI Taxonomy" id="103762"/>
    <lineage>
        <taxon>Eukaryota</taxon>
        <taxon>Viridiplantae</taxon>
        <taxon>Streptophyta</taxon>
        <taxon>Embryophyta</taxon>
        <taxon>Tracheophyta</taxon>
        <taxon>Spermatophyta</taxon>
        <taxon>Magnoliopsida</taxon>
        <taxon>Liliopsida</taxon>
        <taxon>Poales</taxon>
        <taxon>Poaceae</taxon>
        <taxon>BOP clade</taxon>
        <taxon>Oryzoideae</taxon>
        <taxon>Oryzeae</taxon>
        <taxon>Zizaniinae</taxon>
        <taxon>Zizania</taxon>
    </lineage>
</organism>
<evidence type="ECO:0000256" key="2">
    <source>
        <dbReference type="SAM" id="SignalP"/>
    </source>
</evidence>
<feature type="region of interest" description="Disordered" evidence="1">
    <location>
        <begin position="121"/>
        <end position="150"/>
    </location>
</feature>